<dbReference type="SUPFAM" id="SSF46565">
    <property type="entry name" value="Chaperone J-domain"/>
    <property type="match status" value="1"/>
</dbReference>
<dbReference type="Pfam" id="PF00226">
    <property type="entry name" value="DnaJ"/>
    <property type="match status" value="1"/>
</dbReference>
<evidence type="ECO:0000313" key="2">
    <source>
        <dbReference type="EMBL" id="KAF0912389.1"/>
    </source>
</evidence>
<organism evidence="2 3">
    <name type="scientific">Oryza meyeriana var. granulata</name>
    <dbReference type="NCBI Taxonomy" id="110450"/>
    <lineage>
        <taxon>Eukaryota</taxon>
        <taxon>Viridiplantae</taxon>
        <taxon>Streptophyta</taxon>
        <taxon>Embryophyta</taxon>
        <taxon>Tracheophyta</taxon>
        <taxon>Spermatophyta</taxon>
        <taxon>Magnoliopsida</taxon>
        <taxon>Liliopsida</taxon>
        <taxon>Poales</taxon>
        <taxon>Poaceae</taxon>
        <taxon>BOP clade</taxon>
        <taxon>Oryzoideae</taxon>
        <taxon>Oryzeae</taxon>
        <taxon>Oryzinae</taxon>
        <taxon>Oryza</taxon>
        <taxon>Oryza meyeriana</taxon>
    </lineage>
</organism>
<dbReference type="PROSITE" id="PS50076">
    <property type="entry name" value="DNAJ_2"/>
    <property type="match status" value="1"/>
</dbReference>
<accession>A0A6G1DIZ7</accession>
<dbReference type="PANTHER" id="PTHR44137:SF16">
    <property type="entry name" value="OS03G0837400 PROTEIN"/>
    <property type="match status" value="1"/>
</dbReference>
<keyword evidence="3" id="KW-1185">Reference proteome</keyword>
<dbReference type="EMBL" id="SPHZ02000006">
    <property type="protein sequence ID" value="KAF0912389.1"/>
    <property type="molecule type" value="Genomic_DNA"/>
</dbReference>
<dbReference type="PANTHER" id="PTHR44137">
    <property type="entry name" value="BNAC03G44070D PROTEIN"/>
    <property type="match status" value="1"/>
</dbReference>
<dbReference type="OrthoDB" id="10250354at2759"/>
<evidence type="ECO:0000259" key="1">
    <source>
        <dbReference type="PROSITE" id="PS50076"/>
    </source>
</evidence>
<dbReference type="InterPro" id="IPR036869">
    <property type="entry name" value="J_dom_sf"/>
</dbReference>
<dbReference type="Proteomes" id="UP000479710">
    <property type="component" value="Unassembled WGS sequence"/>
</dbReference>
<dbReference type="AlphaFoldDB" id="A0A6G1DIZ7"/>
<proteinExistence type="predicted"/>
<dbReference type="InterPro" id="IPR001623">
    <property type="entry name" value="DnaJ_domain"/>
</dbReference>
<reference evidence="2 3" key="1">
    <citation type="submission" date="2019-11" db="EMBL/GenBank/DDBJ databases">
        <title>Whole genome sequence of Oryza granulata.</title>
        <authorList>
            <person name="Li W."/>
        </authorList>
    </citation>
    <scope>NUCLEOTIDE SEQUENCE [LARGE SCALE GENOMIC DNA]</scope>
    <source>
        <strain evidence="3">cv. Menghai</strain>
        <tissue evidence="2">Leaf</tissue>
    </source>
</reference>
<evidence type="ECO:0000313" key="3">
    <source>
        <dbReference type="Proteomes" id="UP000479710"/>
    </source>
</evidence>
<dbReference type="Gene3D" id="1.10.287.110">
    <property type="entry name" value="DnaJ domain"/>
    <property type="match status" value="1"/>
</dbReference>
<protein>
    <recommendedName>
        <fullName evidence="1">J domain-containing protein</fullName>
    </recommendedName>
</protein>
<sequence>MATGRGEVVAEKAYRLAEDRFLANDIAGALRAAREAQRLFRALPGLANAVTAYEVHAAAATSRASGRNWYAILAVGDRSATTSSRHATYESLKKQYRRLCLVLHPDKNRCAAADGAFKLLRQAWDELSLRHRPGAAAAPPVSRPPPPKPWGFPCPGQCARCGTKFTATVYVGTWHLRCDACHTYTMVYVKSADLATTGISFCLN</sequence>
<dbReference type="SMART" id="SM00271">
    <property type="entry name" value="DnaJ"/>
    <property type="match status" value="1"/>
</dbReference>
<gene>
    <name evidence="2" type="ORF">E2562_014037</name>
</gene>
<dbReference type="CDD" id="cd06257">
    <property type="entry name" value="DnaJ"/>
    <property type="match status" value="1"/>
</dbReference>
<dbReference type="GO" id="GO:0005783">
    <property type="term" value="C:endoplasmic reticulum"/>
    <property type="evidence" value="ECO:0007669"/>
    <property type="project" value="UniProtKB-ARBA"/>
</dbReference>
<comment type="caution">
    <text evidence="2">The sequence shown here is derived from an EMBL/GenBank/DDBJ whole genome shotgun (WGS) entry which is preliminary data.</text>
</comment>
<name>A0A6G1DIZ7_9ORYZ</name>
<feature type="domain" description="J" evidence="1">
    <location>
        <begin position="68"/>
        <end position="132"/>
    </location>
</feature>